<name>A0ABD0KCA3_9CAEN</name>
<evidence type="ECO:0000259" key="1">
    <source>
        <dbReference type="PROSITE" id="PS50181"/>
    </source>
</evidence>
<dbReference type="SMART" id="SM00256">
    <property type="entry name" value="FBOX"/>
    <property type="match status" value="1"/>
</dbReference>
<proteinExistence type="predicted"/>
<evidence type="ECO:0000313" key="2">
    <source>
        <dbReference type="EMBL" id="KAK7484711.1"/>
    </source>
</evidence>
<dbReference type="InterPro" id="IPR036047">
    <property type="entry name" value="F-box-like_dom_sf"/>
</dbReference>
<dbReference type="Proteomes" id="UP001519460">
    <property type="component" value="Unassembled WGS sequence"/>
</dbReference>
<comment type="caution">
    <text evidence="2">The sequence shown here is derived from an EMBL/GenBank/DDBJ whole genome shotgun (WGS) entry which is preliminary data.</text>
</comment>
<gene>
    <name evidence="2" type="ORF">BaRGS_00023996</name>
</gene>
<dbReference type="SUPFAM" id="SSF81383">
    <property type="entry name" value="F-box domain"/>
    <property type="match status" value="1"/>
</dbReference>
<protein>
    <recommendedName>
        <fullName evidence="1">F-box domain-containing protein</fullName>
    </recommendedName>
</protein>
<dbReference type="EMBL" id="JACVVK020000205">
    <property type="protein sequence ID" value="KAK7484711.1"/>
    <property type="molecule type" value="Genomic_DNA"/>
</dbReference>
<keyword evidence="3" id="KW-1185">Reference proteome</keyword>
<organism evidence="2 3">
    <name type="scientific">Batillaria attramentaria</name>
    <dbReference type="NCBI Taxonomy" id="370345"/>
    <lineage>
        <taxon>Eukaryota</taxon>
        <taxon>Metazoa</taxon>
        <taxon>Spiralia</taxon>
        <taxon>Lophotrochozoa</taxon>
        <taxon>Mollusca</taxon>
        <taxon>Gastropoda</taxon>
        <taxon>Caenogastropoda</taxon>
        <taxon>Sorbeoconcha</taxon>
        <taxon>Cerithioidea</taxon>
        <taxon>Batillariidae</taxon>
        <taxon>Batillaria</taxon>
    </lineage>
</organism>
<dbReference type="Gene3D" id="1.20.1280.50">
    <property type="match status" value="1"/>
</dbReference>
<dbReference type="InterPro" id="IPR001810">
    <property type="entry name" value="F-box_dom"/>
</dbReference>
<dbReference type="PROSITE" id="PS50181">
    <property type="entry name" value="FBOX"/>
    <property type="match status" value="1"/>
</dbReference>
<dbReference type="AlphaFoldDB" id="A0ABD0KCA3"/>
<dbReference type="Pfam" id="PF12937">
    <property type="entry name" value="F-box-like"/>
    <property type="match status" value="1"/>
</dbReference>
<sequence>MASYTPWLNEHGALVDYTDTARAPAKDFFQLFMTPSEVIYRMWKIVPPTRPENHPAPLEIRDTWEEFKHDERLHSEIQRVAGDRTVHYLMNIIEGHLDYLSRLPHDVLIKIMLMLDLESIAHLSMTCRLFREIGKSNDLWEKLYKIHNKQPITQELLMLVDQKGWHDVFFTNKLQLQMQMRRLGQGDYAFITQQ</sequence>
<reference evidence="2 3" key="1">
    <citation type="journal article" date="2023" name="Sci. Data">
        <title>Genome assembly of the Korean intertidal mud-creeper Batillaria attramentaria.</title>
        <authorList>
            <person name="Patra A.K."/>
            <person name="Ho P.T."/>
            <person name="Jun S."/>
            <person name="Lee S.J."/>
            <person name="Kim Y."/>
            <person name="Won Y.J."/>
        </authorList>
    </citation>
    <scope>NUCLEOTIDE SEQUENCE [LARGE SCALE GENOMIC DNA]</scope>
    <source>
        <strain evidence="2">Wonlab-2016</strain>
    </source>
</reference>
<accession>A0ABD0KCA3</accession>
<feature type="domain" description="F-box" evidence="1">
    <location>
        <begin position="97"/>
        <end position="143"/>
    </location>
</feature>
<evidence type="ECO:0000313" key="3">
    <source>
        <dbReference type="Proteomes" id="UP001519460"/>
    </source>
</evidence>